<dbReference type="Pfam" id="PF05368">
    <property type="entry name" value="NmrA"/>
    <property type="match status" value="1"/>
</dbReference>
<proteinExistence type="predicted"/>
<dbReference type="STRING" id="688867.SAMN05660236_5863"/>
<dbReference type="Gene3D" id="3.40.50.720">
    <property type="entry name" value="NAD(P)-binding Rossmann-like Domain"/>
    <property type="match status" value="1"/>
</dbReference>
<dbReference type="OrthoDB" id="9780595at2"/>
<accession>A0A1T5MMR8</accession>
<gene>
    <name evidence="2" type="ORF">SAMN05660236_5863</name>
</gene>
<protein>
    <submittedName>
        <fullName evidence="2">NAD(P)H dehydrogenase (Quinone)</fullName>
    </submittedName>
</protein>
<name>A0A1T5MMR8_9BACT</name>
<evidence type="ECO:0000259" key="1">
    <source>
        <dbReference type="Pfam" id="PF05368"/>
    </source>
</evidence>
<dbReference type="InterPro" id="IPR052718">
    <property type="entry name" value="NmrA-type_oxidoreductase"/>
</dbReference>
<dbReference type="InterPro" id="IPR036291">
    <property type="entry name" value="NAD(P)-bd_dom_sf"/>
</dbReference>
<dbReference type="PANTHER" id="PTHR47129:SF1">
    <property type="entry name" value="NMRA-LIKE DOMAIN-CONTAINING PROTEIN"/>
    <property type="match status" value="1"/>
</dbReference>
<dbReference type="RefSeq" id="WP_079690355.1">
    <property type="nucleotide sequence ID" value="NZ_FUZU01000005.1"/>
</dbReference>
<organism evidence="2 3">
    <name type="scientific">Ohtaekwangia koreensis</name>
    <dbReference type="NCBI Taxonomy" id="688867"/>
    <lineage>
        <taxon>Bacteria</taxon>
        <taxon>Pseudomonadati</taxon>
        <taxon>Bacteroidota</taxon>
        <taxon>Cytophagia</taxon>
        <taxon>Cytophagales</taxon>
        <taxon>Fulvivirgaceae</taxon>
        <taxon>Ohtaekwangia</taxon>
    </lineage>
</organism>
<reference evidence="2 3" key="1">
    <citation type="submission" date="2017-02" db="EMBL/GenBank/DDBJ databases">
        <authorList>
            <person name="Peterson S.W."/>
        </authorList>
    </citation>
    <scope>NUCLEOTIDE SEQUENCE [LARGE SCALE GENOMIC DNA]</scope>
    <source>
        <strain evidence="2 3">DSM 25262</strain>
    </source>
</reference>
<dbReference type="EMBL" id="FUZU01000005">
    <property type="protein sequence ID" value="SKC89486.1"/>
    <property type="molecule type" value="Genomic_DNA"/>
</dbReference>
<evidence type="ECO:0000313" key="2">
    <source>
        <dbReference type="EMBL" id="SKC89486.1"/>
    </source>
</evidence>
<keyword evidence="3" id="KW-1185">Reference proteome</keyword>
<dbReference type="SUPFAM" id="SSF51735">
    <property type="entry name" value="NAD(P)-binding Rossmann-fold domains"/>
    <property type="match status" value="1"/>
</dbReference>
<dbReference type="AlphaFoldDB" id="A0A1T5MMR8"/>
<dbReference type="PANTHER" id="PTHR47129">
    <property type="entry name" value="QUINONE OXIDOREDUCTASE 2"/>
    <property type="match status" value="1"/>
</dbReference>
<feature type="domain" description="NmrA-like" evidence="1">
    <location>
        <begin position="2"/>
        <end position="279"/>
    </location>
</feature>
<sequence length="289" mass="31313">MILITGATGHLGRATAQYLLQKTASSNIAVLVRDVAKAADLAAQGVDVREGDYNDVASLVKAFTGIDKLFFVSGNDVQHRLGQQANVVAAAKTAGVKHIVYTSFQRKNETETSPIYFIAKSHLNTEALLKDSGITYTILKHGLYMDILPMFIGDKVLETGTIFQPAGTGRAAFTLRADMAEAAANILTTSGHDNKSYDISGSTSYSYQEVADGISEITGKKIAYVSPTQEVFHQELSKAGVPSEYIGMFGAFNEAIRQGEFDMMDTTLEKLLGRKSTPLKDYLKTVYSN</sequence>
<evidence type="ECO:0000313" key="3">
    <source>
        <dbReference type="Proteomes" id="UP000190961"/>
    </source>
</evidence>
<dbReference type="CDD" id="cd05269">
    <property type="entry name" value="TMR_SDR_a"/>
    <property type="match status" value="1"/>
</dbReference>
<dbReference type="Proteomes" id="UP000190961">
    <property type="component" value="Unassembled WGS sequence"/>
</dbReference>
<dbReference type="Gene3D" id="3.90.25.10">
    <property type="entry name" value="UDP-galactose 4-epimerase, domain 1"/>
    <property type="match status" value="1"/>
</dbReference>
<dbReference type="InterPro" id="IPR008030">
    <property type="entry name" value="NmrA-like"/>
</dbReference>